<feature type="compositionally biased region" description="Polar residues" evidence="1">
    <location>
        <begin position="175"/>
        <end position="193"/>
    </location>
</feature>
<feature type="region of interest" description="Disordered" evidence="1">
    <location>
        <begin position="174"/>
        <end position="198"/>
    </location>
</feature>
<gene>
    <name evidence="2" type="ORF">THAR02_01896</name>
</gene>
<feature type="compositionally biased region" description="Polar residues" evidence="1">
    <location>
        <begin position="36"/>
        <end position="56"/>
    </location>
</feature>
<dbReference type="Proteomes" id="UP000034112">
    <property type="component" value="Unassembled WGS sequence"/>
</dbReference>
<sequence>MRQHFMLPSRRPAQSDSVSPGKPLARRHSRLFGTSLPKTPAQSRSASFETPKSGETTESDCDEEVKLRKASSLAHIHNEEVEAPGPVARSSSAWGVGSQPLWQEISKIQLPLRPRSGNPDGDTRDSSFSSSITTMPPPALWQINDNDYEMMNVPKYDLSGPIPSMSEMSRHLRKTSSSYPSQGKASTRIQSPESMFRPNKLSHTDLSRFSKANDRLSNLRSTLSSNEYYDRTMSTNPLEVMEVVTAIMERQGQPRPRVTPYNQYELVESTEVLPSDSASQHPSPSGAHLAIDTCSPSKKARGLTWESMDTIDGQYDGANEANARLESSASTVRSPSTPADQEHIHKKIKRKASVFSLHSLANPLSKHPKLGLRKWASSVYHQGSQKLSQARLKWICPTRQDRRIFEAWRMRRRGTNSESSPCKEKSERNSGIFSSEGRVCASEDWWMDGVKMFEAPKWMNFGGVSRS</sequence>
<evidence type="ECO:0000313" key="3">
    <source>
        <dbReference type="Proteomes" id="UP000034112"/>
    </source>
</evidence>
<evidence type="ECO:0000256" key="1">
    <source>
        <dbReference type="SAM" id="MobiDB-lite"/>
    </source>
</evidence>
<feature type="region of interest" description="Disordered" evidence="1">
    <location>
        <begin position="76"/>
        <end position="95"/>
    </location>
</feature>
<evidence type="ECO:0000313" key="2">
    <source>
        <dbReference type="EMBL" id="KKP06024.1"/>
    </source>
</evidence>
<protein>
    <submittedName>
        <fullName evidence="2">Uncharacterized protein</fullName>
    </submittedName>
</protein>
<reference evidence="3" key="1">
    <citation type="journal article" date="2015" name="Genome Announc.">
        <title>Draft whole-genome sequence of the biocontrol agent Trichoderma harzianum T6776.</title>
        <authorList>
            <person name="Baroncelli R."/>
            <person name="Piaggeschi G."/>
            <person name="Fiorini L."/>
            <person name="Bertolini E."/>
            <person name="Zapparata A."/>
            <person name="Pe M.E."/>
            <person name="Sarrocco S."/>
            <person name="Vannacci G."/>
        </authorList>
    </citation>
    <scope>NUCLEOTIDE SEQUENCE [LARGE SCALE GENOMIC DNA]</scope>
    <source>
        <strain evidence="3">T6776</strain>
    </source>
</reference>
<accession>A0A0G0ANE2</accession>
<organism evidence="2 3">
    <name type="scientific">Trichoderma harzianum</name>
    <name type="common">Hypocrea lixii</name>
    <dbReference type="NCBI Taxonomy" id="5544"/>
    <lineage>
        <taxon>Eukaryota</taxon>
        <taxon>Fungi</taxon>
        <taxon>Dikarya</taxon>
        <taxon>Ascomycota</taxon>
        <taxon>Pezizomycotina</taxon>
        <taxon>Sordariomycetes</taxon>
        <taxon>Hypocreomycetidae</taxon>
        <taxon>Hypocreales</taxon>
        <taxon>Hypocreaceae</taxon>
        <taxon>Trichoderma</taxon>
    </lineage>
</organism>
<feature type="region of interest" description="Disordered" evidence="1">
    <location>
        <begin position="1"/>
        <end position="63"/>
    </location>
</feature>
<comment type="caution">
    <text evidence="2">The sequence shown here is derived from an EMBL/GenBank/DDBJ whole genome shotgun (WGS) entry which is preliminary data.</text>
</comment>
<feature type="region of interest" description="Disordered" evidence="1">
    <location>
        <begin position="109"/>
        <end position="140"/>
    </location>
</feature>
<proteinExistence type="predicted"/>
<dbReference type="OMA" id="NICRNSC"/>
<dbReference type="OrthoDB" id="4936392at2759"/>
<dbReference type="EMBL" id="JOKZ01000035">
    <property type="protein sequence ID" value="KKP06024.1"/>
    <property type="molecule type" value="Genomic_DNA"/>
</dbReference>
<dbReference type="AlphaFoldDB" id="A0A0G0ANE2"/>
<name>A0A0G0ANE2_TRIHA</name>